<dbReference type="InterPro" id="IPR029033">
    <property type="entry name" value="His_PPase_superfam"/>
</dbReference>
<dbReference type="InterPro" id="IPR050275">
    <property type="entry name" value="PGM_Phosphatase"/>
</dbReference>
<dbReference type="Gene3D" id="3.40.50.1240">
    <property type="entry name" value="Phosphoglycerate mutase-like"/>
    <property type="match status" value="1"/>
</dbReference>
<feature type="binding site" evidence="4">
    <location>
        <begin position="10"/>
        <end position="17"/>
    </location>
    <ligand>
        <name>substrate</name>
    </ligand>
</feature>
<keyword evidence="1" id="KW-0324">Glycolysis</keyword>
<dbReference type="InterPro" id="IPR001345">
    <property type="entry name" value="PG/BPGM_mutase_AS"/>
</dbReference>
<dbReference type="AlphaFoldDB" id="A0A972VXJ7"/>
<evidence type="ECO:0000313" key="5">
    <source>
        <dbReference type="EMBL" id="NQV65426.1"/>
    </source>
</evidence>
<evidence type="ECO:0000256" key="1">
    <source>
        <dbReference type="ARBA" id="ARBA00023152"/>
    </source>
</evidence>
<evidence type="ECO:0000256" key="3">
    <source>
        <dbReference type="PIRSR" id="PIRSR613078-1"/>
    </source>
</evidence>
<keyword evidence="2" id="KW-0413">Isomerase</keyword>
<dbReference type="GO" id="GO:0005737">
    <property type="term" value="C:cytoplasm"/>
    <property type="evidence" value="ECO:0007669"/>
    <property type="project" value="TreeGrafter"/>
</dbReference>
<evidence type="ECO:0000256" key="4">
    <source>
        <dbReference type="PIRSR" id="PIRSR613078-2"/>
    </source>
</evidence>
<gene>
    <name evidence="5" type="ORF">HQ497_08675</name>
</gene>
<dbReference type="GO" id="GO:0016791">
    <property type="term" value="F:phosphatase activity"/>
    <property type="evidence" value="ECO:0007669"/>
    <property type="project" value="TreeGrafter"/>
</dbReference>
<organism evidence="5 6">
    <name type="scientific">SAR86 cluster bacterium</name>
    <dbReference type="NCBI Taxonomy" id="2030880"/>
    <lineage>
        <taxon>Bacteria</taxon>
        <taxon>Pseudomonadati</taxon>
        <taxon>Pseudomonadota</taxon>
        <taxon>Gammaproteobacteria</taxon>
        <taxon>SAR86 cluster</taxon>
    </lineage>
</organism>
<proteinExistence type="predicted"/>
<dbReference type="SMART" id="SM00855">
    <property type="entry name" value="PGAM"/>
    <property type="match status" value="1"/>
</dbReference>
<evidence type="ECO:0000256" key="2">
    <source>
        <dbReference type="ARBA" id="ARBA00023235"/>
    </source>
</evidence>
<dbReference type="Pfam" id="PF00300">
    <property type="entry name" value="His_Phos_1"/>
    <property type="match status" value="1"/>
</dbReference>
<dbReference type="CDD" id="cd07067">
    <property type="entry name" value="HP_PGM_like"/>
    <property type="match status" value="1"/>
</dbReference>
<reference evidence="5" key="1">
    <citation type="submission" date="2020-05" db="EMBL/GenBank/DDBJ databases">
        <title>Sulfur intermediates as new biogeochemical hubs in an aquatic model microbial ecosystem.</title>
        <authorList>
            <person name="Vigneron A."/>
        </authorList>
    </citation>
    <scope>NUCLEOTIDE SEQUENCE</scope>
    <source>
        <strain evidence="5">Bin.250</strain>
    </source>
</reference>
<dbReference type="PANTHER" id="PTHR48100:SF1">
    <property type="entry name" value="HISTIDINE PHOSPHATASE FAMILY PROTEIN-RELATED"/>
    <property type="match status" value="1"/>
</dbReference>
<feature type="binding site" evidence="4">
    <location>
        <position position="62"/>
    </location>
    <ligand>
        <name>substrate</name>
    </ligand>
</feature>
<sequence length="204" mass="22418">MTETTIYLVRHGQIDANVDRRWFGSTDSNLNAQGLQQADRLTALFQEQYPAITASYSSPLKRTMRTAKGVTGDFFGPASAHPGLREYAIGELEGTHFDVLHAEHQFFAKIAADADYAPGGGESVNQVRDRMLVTLEELRVRHVGEEIAVISHGAAMAIALATLLKGSAYPFNDYHMDNTGVSKLVLGKTPKLVFFNRITHLEGL</sequence>
<dbReference type="PROSITE" id="PS00175">
    <property type="entry name" value="PG_MUTASE"/>
    <property type="match status" value="1"/>
</dbReference>
<feature type="active site" description="Tele-phosphohistidine intermediate" evidence="3">
    <location>
        <position position="11"/>
    </location>
</feature>
<name>A0A972VXJ7_9GAMM</name>
<protein>
    <submittedName>
        <fullName evidence="5">Histidine phosphatase family protein</fullName>
    </submittedName>
</protein>
<dbReference type="EMBL" id="JABMOJ010000321">
    <property type="protein sequence ID" value="NQV65426.1"/>
    <property type="molecule type" value="Genomic_DNA"/>
</dbReference>
<evidence type="ECO:0000313" key="6">
    <source>
        <dbReference type="Proteomes" id="UP000754644"/>
    </source>
</evidence>
<comment type="caution">
    <text evidence="5">The sequence shown here is derived from an EMBL/GenBank/DDBJ whole genome shotgun (WGS) entry which is preliminary data.</text>
</comment>
<dbReference type="PANTHER" id="PTHR48100">
    <property type="entry name" value="BROAD-SPECIFICITY PHOSPHATASE YOR283W-RELATED"/>
    <property type="match status" value="1"/>
</dbReference>
<accession>A0A972VXJ7</accession>
<dbReference type="Proteomes" id="UP000754644">
    <property type="component" value="Unassembled WGS sequence"/>
</dbReference>
<feature type="active site" description="Proton donor/acceptor" evidence="3">
    <location>
        <position position="86"/>
    </location>
</feature>
<dbReference type="InterPro" id="IPR013078">
    <property type="entry name" value="His_Pase_superF_clade-1"/>
</dbReference>
<dbReference type="SUPFAM" id="SSF53254">
    <property type="entry name" value="Phosphoglycerate mutase-like"/>
    <property type="match status" value="1"/>
</dbReference>